<evidence type="ECO:0000256" key="9">
    <source>
        <dbReference type="SAM" id="SignalP"/>
    </source>
</evidence>
<evidence type="ECO:0000256" key="8">
    <source>
        <dbReference type="SAM" id="MobiDB-lite"/>
    </source>
</evidence>
<dbReference type="RefSeq" id="WP_203004197.1">
    <property type="nucleotide sequence ID" value="NZ_JADWYU010000210.1"/>
</dbReference>
<dbReference type="InterPro" id="IPR002828">
    <property type="entry name" value="SurE-like_Pase/nucleotidase"/>
</dbReference>
<dbReference type="InterPro" id="IPR036523">
    <property type="entry name" value="SurE-like_sf"/>
</dbReference>
<keyword evidence="4" id="KW-0963">Cytoplasm</keyword>
<dbReference type="GO" id="GO:0046872">
    <property type="term" value="F:metal ion binding"/>
    <property type="evidence" value="ECO:0007669"/>
    <property type="project" value="UniProtKB-KW"/>
</dbReference>
<evidence type="ECO:0000256" key="2">
    <source>
        <dbReference type="ARBA" id="ARBA00011062"/>
    </source>
</evidence>
<dbReference type="GO" id="GO:0008254">
    <property type="term" value="F:3'-nucleotidase activity"/>
    <property type="evidence" value="ECO:0007669"/>
    <property type="project" value="TreeGrafter"/>
</dbReference>
<dbReference type="GO" id="GO:0008253">
    <property type="term" value="F:5'-nucleotidase activity"/>
    <property type="evidence" value="ECO:0007669"/>
    <property type="project" value="UniProtKB-EC"/>
</dbReference>
<feature type="compositionally biased region" description="Low complexity" evidence="8">
    <location>
        <begin position="36"/>
        <end position="52"/>
    </location>
</feature>
<keyword evidence="9" id="KW-0732">Signal</keyword>
<evidence type="ECO:0000259" key="10">
    <source>
        <dbReference type="Pfam" id="PF01975"/>
    </source>
</evidence>
<proteinExistence type="inferred from homology"/>
<evidence type="ECO:0000256" key="4">
    <source>
        <dbReference type="ARBA" id="ARBA00022490"/>
    </source>
</evidence>
<evidence type="ECO:0000256" key="5">
    <source>
        <dbReference type="ARBA" id="ARBA00022723"/>
    </source>
</evidence>
<keyword evidence="6" id="KW-0547">Nucleotide-binding</keyword>
<gene>
    <name evidence="11" type="ORF">I7412_37940</name>
</gene>
<dbReference type="AlphaFoldDB" id="A0A937RMI7"/>
<dbReference type="GO" id="GO:0004309">
    <property type="term" value="F:exopolyphosphatase activity"/>
    <property type="evidence" value="ECO:0007669"/>
    <property type="project" value="TreeGrafter"/>
</dbReference>
<dbReference type="PANTHER" id="PTHR30457:SF12">
    <property type="entry name" value="5'_3'-NUCLEOTIDASE SURE"/>
    <property type="match status" value="1"/>
</dbReference>
<sequence>MFRKPVRLSVAIAAILIGVVACLPENTGTAPPAPTTVPQGPATAAATDTTTGGSAGGDRAGAGPATGGTIASPANSTLDVLVTSDDGVGSEGIEALVQGLIRAGEDGTVQIVAPAANQSGTGGQTSDGPVNYTVSDASNGTPVTEVNGFPADAVNVALDNLGMRPDLVIAGIHEGQSLGPDVDESGTVGAARAAAQRGIPALAVSLGLGDTYDYAPAVLLVQDWISQNRTNLLNPPETRQTMVSNLNVPNCFAGGKVRGLLEVDTEPQIKDPSAARQLQDCTSTSTPGDEVGAFNAGYATITRLYARP</sequence>
<feature type="signal peptide" evidence="9">
    <location>
        <begin position="1"/>
        <end position="23"/>
    </location>
</feature>
<dbReference type="InterPro" id="IPR030048">
    <property type="entry name" value="SurE"/>
</dbReference>
<evidence type="ECO:0000313" key="11">
    <source>
        <dbReference type="EMBL" id="MBL7632842.1"/>
    </source>
</evidence>
<keyword evidence="5" id="KW-0479">Metal-binding</keyword>
<comment type="similarity">
    <text evidence="2">Belongs to the SurE nucleotidase family.</text>
</comment>
<keyword evidence="7" id="KW-0378">Hydrolase</keyword>
<dbReference type="PANTHER" id="PTHR30457">
    <property type="entry name" value="5'-NUCLEOTIDASE SURE"/>
    <property type="match status" value="1"/>
</dbReference>
<comment type="catalytic activity">
    <reaction evidence="1">
        <text>a ribonucleoside 5'-phosphate + H2O = a ribonucleoside + phosphate</text>
        <dbReference type="Rhea" id="RHEA:12484"/>
        <dbReference type="ChEBI" id="CHEBI:15377"/>
        <dbReference type="ChEBI" id="CHEBI:18254"/>
        <dbReference type="ChEBI" id="CHEBI:43474"/>
        <dbReference type="ChEBI" id="CHEBI:58043"/>
        <dbReference type="EC" id="3.1.3.5"/>
    </reaction>
</comment>
<evidence type="ECO:0000256" key="1">
    <source>
        <dbReference type="ARBA" id="ARBA00000815"/>
    </source>
</evidence>
<feature type="chain" id="PRO_5039599631" description="5'-nucleotidase" evidence="9">
    <location>
        <begin position="24"/>
        <end position="308"/>
    </location>
</feature>
<dbReference type="GO" id="GO:0000166">
    <property type="term" value="F:nucleotide binding"/>
    <property type="evidence" value="ECO:0007669"/>
    <property type="project" value="UniProtKB-KW"/>
</dbReference>
<keyword evidence="12" id="KW-1185">Reference proteome</keyword>
<dbReference type="Gene3D" id="3.40.1210.10">
    <property type="entry name" value="Survival protein SurE-like phosphatase/nucleotidase"/>
    <property type="match status" value="1"/>
</dbReference>
<evidence type="ECO:0000313" key="12">
    <source>
        <dbReference type="Proteomes" id="UP000604475"/>
    </source>
</evidence>
<dbReference type="EC" id="3.1.3.5" evidence="3"/>
<comment type="caution">
    <text evidence="11">The sequence shown here is derived from an EMBL/GenBank/DDBJ whole genome shotgun (WGS) entry which is preliminary data.</text>
</comment>
<dbReference type="Pfam" id="PF01975">
    <property type="entry name" value="SurE"/>
    <property type="match status" value="1"/>
</dbReference>
<protein>
    <recommendedName>
        <fullName evidence="3">5'-nucleotidase</fullName>
        <ecNumber evidence="3">3.1.3.5</ecNumber>
    </recommendedName>
</protein>
<dbReference type="SUPFAM" id="SSF64167">
    <property type="entry name" value="SurE-like"/>
    <property type="match status" value="1"/>
</dbReference>
<feature type="compositionally biased region" description="Gly residues" evidence="8">
    <location>
        <begin position="53"/>
        <end position="66"/>
    </location>
</feature>
<dbReference type="PROSITE" id="PS51257">
    <property type="entry name" value="PROKAR_LIPOPROTEIN"/>
    <property type="match status" value="1"/>
</dbReference>
<dbReference type="Proteomes" id="UP000604475">
    <property type="component" value="Unassembled WGS sequence"/>
</dbReference>
<accession>A0A937RMI7</accession>
<name>A0A937RMI7_9ACTN</name>
<dbReference type="EMBL" id="JAEACQ010000352">
    <property type="protein sequence ID" value="MBL7632842.1"/>
    <property type="molecule type" value="Genomic_DNA"/>
</dbReference>
<feature type="region of interest" description="Disordered" evidence="8">
    <location>
        <begin position="30"/>
        <end position="73"/>
    </location>
</feature>
<feature type="domain" description="Survival protein SurE-like phosphatase/nucleotidase" evidence="10">
    <location>
        <begin position="80"/>
        <end position="251"/>
    </location>
</feature>
<organism evidence="11 12">
    <name type="scientific">Frankia nepalensis</name>
    <dbReference type="NCBI Taxonomy" id="1836974"/>
    <lineage>
        <taxon>Bacteria</taxon>
        <taxon>Bacillati</taxon>
        <taxon>Actinomycetota</taxon>
        <taxon>Actinomycetes</taxon>
        <taxon>Frankiales</taxon>
        <taxon>Frankiaceae</taxon>
        <taxon>Frankia</taxon>
    </lineage>
</organism>
<evidence type="ECO:0000256" key="7">
    <source>
        <dbReference type="ARBA" id="ARBA00022801"/>
    </source>
</evidence>
<evidence type="ECO:0000256" key="3">
    <source>
        <dbReference type="ARBA" id="ARBA00012643"/>
    </source>
</evidence>
<reference evidence="11" key="1">
    <citation type="submission" date="2020-12" db="EMBL/GenBank/DDBJ databases">
        <title>Genomic characterization of non-nitrogen-fixing Frankia strains.</title>
        <authorList>
            <person name="Carlos-Shanley C."/>
            <person name="Guerra T."/>
            <person name="Hahn D."/>
        </authorList>
    </citation>
    <scope>NUCLEOTIDE SEQUENCE</scope>
    <source>
        <strain evidence="11">CN6</strain>
    </source>
</reference>
<evidence type="ECO:0000256" key="6">
    <source>
        <dbReference type="ARBA" id="ARBA00022741"/>
    </source>
</evidence>